<evidence type="ECO:0000256" key="2">
    <source>
        <dbReference type="ARBA" id="ARBA00022723"/>
    </source>
</evidence>
<evidence type="ECO:0000256" key="4">
    <source>
        <dbReference type="ARBA" id="ARBA00025138"/>
    </source>
</evidence>
<dbReference type="PATRIC" id="fig|1432562.3.peg.958"/>
<reference evidence="6 7" key="1">
    <citation type="submission" date="2015-04" db="EMBL/GenBank/DDBJ databases">
        <title>Taxonomic description and genome sequence of Salinicoccus sediminis sp. nov., a novel hyper halotolerant bacterium isolated from marine sediment.</title>
        <authorList>
            <person name="Mathan Kumar R."/>
            <person name="Kaur G."/>
            <person name="Kumar N."/>
            <person name="Kumar A."/>
            <person name="Singh N.K."/>
            <person name="Kaur N."/>
            <person name="Mayilraj S."/>
        </authorList>
    </citation>
    <scope>NUCLEOTIDE SEQUENCE [LARGE SCALE GENOMIC DNA]</scope>
    <source>
        <strain evidence="6 7">SV-16</strain>
    </source>
</reference>
<dbReference type="GO" id="GO:0006825">
    <property type="term" value="P:copper ion transport"/>
    <property type="evidence" value="ECO:0007669"/>
    <property type="project" value="InterPro"/>
</dbReference>
<dbReference type="RefSeq" id="WP_046513505.1">
    <property type="nucleotide sequence ID" value="NZ_LAYZ01000002.1"/>
</dbReference>
<keyword evidence="7" id="KW-1185">Reference proteome</keyword>
<dbReference type="InterPro" id="IPR017969">
    <property type="entry name" value="Heavy-metal-associated_CS"/>
</dbReference>
<dbReference type="OrthoDB" id="9813965at2"/>
<dbReference type="Gene3D" id="3.30.70.100">
    <property type="match status" value="1"/>
</dbReference>
<dbReference type="SUPFAM" id="SSF55008">
    <property type="entry name" value="HMA, heavy metal-associated domain"/>
    <property type="match status" value="1"/>
</dbReference>
<protein>
    <recommendedName>
        <fullName evidence="1">Copper chaperone CopZ</fullName>
    </recommendedName>
</protein>
<keyword evidence="2" id="KW-0479">Metal-binding</keyword>
<dbReference type="Proteomes" id="UP000034287">
    <property type="component" value="Unassembled WGS sequence"/>
</dbReference>
<name>A0A0M2SL63_9STAP</name>
<dbReference type="InterPro" id="IPR006121">
    <property type="entry name" value="HMA_dom"/>
</dbReference>
<evidence type="ECO:0000313" key="7">
    <source>
        <dbReference type="Proteomes" id="UP000034287"/>
    </source>
</evidence>
<dbReference type="EMBL" id="LAYZ01000002">
    <property type="protein sequence ID" value="KKK34978.1"/>
    <property type="molecule type" value="Genomic_DNA"/>
</dbReference>
<dbReference type="InterPro" id="IPR000428">
    <property type="entry name" value="Cu-bd"/>
</dbReference>
<evidence type="ECO:0000256" key="3">
    <source>
        <dbReference type="ARBA" id="ARBA00023008"/>
    </source>
</evidence>
<dbReference type="InterPro" id="IPR049740">
    <property type="entry name" value="CopZ"/>
</dbReference>
<keyword evidence="3" id="KW-0186">Copper</keyword>
<dbReference type="GO" id="GO:0005507">
    <property type="term" value="F:copper ion binding"/>
    <property type="evidence" value="ECO:0007669"/>
    <property type="project" value="InterPro"/>
</dbReference>
<evidence type="ECO:0000313" key="6">
    <source>
        <dbReference type="EMBL" id="KKK34978.1"/>
    </source>
</evidence>
<gene>
    <name evidence="6" type="ORF">WN59_04865</name>
</gene>
<dbReference type="PROSITE" id="PS01047">
    <property type="entry name" value="HMA_1"/>
    <property type="match status" value="1"/>
</dbReference>
<feature type="domain" description="HMA" evidence="5">
    <location>
        <begin position="2"/>
        <end position="68"/>
    </location>
</feature>
<comment type="caution">
    <text evidence="6">The sequence shown here is derived from an EMBL/GenBank/DDBJ whole genome shotgun (WGS) entry which is preliminary data.</text>
</comment>
<dbReference type="Pfam" id="PF00403">
    <property type="entry name" value="HMA"/>
    <property type="match status" value="1"/>
</dbReference>
<sequence length="69" mass="7333">MANKTIKVEGMTCGHCKSSVEGALNKLEGVNGAEVSLEDNQVSVDYQKDKVDDAAMVDAIEGQGYDVVK</sequence>
<proteinExistence type="predicted"/>
<dbReference type="CDD" id="cd00371">
    <property type="entry name" value="HMA"/>
    <property type="match status" value="1"/>
</dbReference>
<dbReference type="PRINTS" id="PR00944">
    <property type="entry name" value="CUEXPORT"/>
</dbReference>
<evidence type="ECO:0000259" key="5">
    <source>
        <dbReference type="PROSITE" id="PS50846"/>
    </source>
</evidence>
<dbReference type="PANTHER" id="PTHR46594:SF4">
    <property type="entry name" value="P-TYPE CATION-TRANSPORTING ATPASE"/>
    <property type="match status" value="1"/>
</dbReference>
<dbReference type="NCBIfam" id="NF033795">
    <property type="entry name" value="chaper_CopZ_Bs"/>
    <property type="match status" value="1"/>
</dbReference>
<dbReference type="PROSITE" id="PS50846">
    <property type="entry name" value="HMA_2"/>
    <property type="match status" value="1"/>
</dbReference>
<dbReference type="AlphaFoldDB" id="A0A0M2SL63"/>
<evidence type="ECO:0000256" key="1">
    <source>
        <dbReference type="ARBA" id="ARBA00015313"/>
    </source>
</evidence>
<dbReference type="InterPro" id="IPR036163">
    <property type="entry name" value="HMA_dom_sf"/>
</dbReference>
<comment type="function">
    <text evidence="4">Chaperone that serves for the intracellular sequestration and transport of Cu(+). Delivers Cu(+) to the copper-exporting P-type ATPase A (CopA).</text>
</comment>
<organism evidence="6 7">
    <name type="scientific">Salinicoccus sediminis</name>
    <dbReference type="NCBI Taxonomy" id="1432562"/>
    <lineage>
        <taxon>Bacteria</taxon>
        <taxon>Bacillati</taxon>
        <taxon>Bacillota</taxon>
        <taxon>Bacilli</taxon>
        <taxon>Bacillales</taxon>
        <taxon>Staphylococcaceae</taxon>
        <taxon>Salinicoccus</taxon>
    </lineage>
</organism>
<dbReference type="FunFam" id="3.30.70.100:FF:000005">
    <property type="entry name" value="Copper-exporting P-type ATPase A"/>
    <property type="match status" value="1"/>
</dbReference>
<dbReference type="PANTHER" id="PTHR46594">
    <property type="entry name" value="P-TYPE CATION-TRANSPORTING ATPASE"/>
    <property type="match status" value="1"/>
</dbReference>
<accession>A0A0M2SL63</accession>
<dbReference type="STRING" id="1432562.WN59_04865"/>